<dbReference type="SUPFAM" id="SSF52058">
    <property type="entry name" value="L domain-like"/>
    <property type="match status" value="1"/>
</dbReference>
<evidence type="ECO:0000256" key="1">
    <source>
        <dbReference type="ARBA" id="ARBA00004479"/>
    </source>
</evidence>
<evidence type="ECO:0000256" key="4">
    <source>
        <dbReference type="ARBA" id="ARBA00022989"/>
    </source>
</evidence>
<comment type="subcellular location">
    <subcellularLocation>
        <location evidence="1">Membrane</location>
        <topology evidence="1">Single-pass type I membrane protein</topology>
    </subcellularLocation>
</comment>
<gene>
    <name evidence="7" type="ORF">J5N97_028943</name>
</gene>
<dbReference type="InterPro" id="IPR032675">
    <property type="entry name" value="LRR_dom_sf"/>
</dbReference>
<protein>
    <submittedName>
        <fullName evidence="7">Uncharacterized protein</fullName>
    </submittedName>
</protein>
<dbReference type="Gene3D" id="3.80.10.10">
    <property type="entry name" value="Ribonuclease Inhibitor"/>
    <property type="match status" value="2"/>
</dbReference>
<dbReference type="GO" id="GO:0016020">
    <property type="term" value="C:membrane"/>
    <property type="evidence" value="ECO:0007669"/>
    <property type="project" value="UniProtKB-SubCell"/>
</dbReference>
<evidence type="ECO:0000256" key="6">
    <source>
        <dbReference type="ARBA" id="ARBA00023180"/>
    </source>
</evidence>
<accession>A0A9D5BZV0</accession>
<reference evidence="7" key="2">
    <citation type="journal article" date="2022" name="Hortic Res">
        <title>The genome of Dioscorea zingiberensis sheds light on the biosynthesis, origin and evolution of the medicinally important diosgenin saponins.</title>
        <authorList>
            <person name="Li Y."/>
            <person name="Tan C."/>
            <person name="Li Z."/>
            <person name="Guo J."/>
            <person name="Li S."/>
            <person name="Chen X."/>
            <person name="Wang C."/>
            <person name="Dai X."/>
            <person name="Yang H."/>
            <person name="Song W."/>
            <person name="Hou L."/>
            <person name="Xu J."/>
            <person name="Tong Z."/>
            <person name="Xu A."/>
            <person name="Yuan X."/>
            <person name="Wang W."/>
            <person name="Yang Q."/>
            <person name="Chen L."/>
            <person name="Sun Z."/>
            <person name="Wang K."/>
            <person name="Pan B."/>
            <person name="Chen J."/>
            <person name="Bao Y."/>
            <person name="Liu F."/>
            <person name="Qi X."/>
            <person name="Gang D.R."/>
            <person name="Wen J."/>
            <person name="Li J."/>
        </authorList>
    </citation>
    <scope>NUCLEOTIDE SEQUENCE</scope>
    <source>
        <strain evidence="7">Dzin_1.0</strain>
    </source>
</reference>
<keyword evidence="6" id="KW-0325">Glycoprotein</keyword>
<dbReference type="PANTHER" id="PTHR48063">
    <property type="entry name" value="LRR RECEPTOR-LIKE KINASE"/>
    <property type="match status" value="1"/>
</dbReference>
<name>A0A9D5BZV0_9LILI</name>
<dbReference type="Pfam" id="PF00560">
    <property type="entry name" value="LRR_1"/>
    <property type="match status" value="3"/>
</dbReference>
<dbReference type="OrthoDB" id="945331at2759"/>
<comment type="caution">
    <text evidence="7">The sequence shown here is derived from an EMBL/GenBank/DDBJ whole genome shotgun (WGS) entry which is preliminary data.</text>
</comment>
<keyword evidence="3" id="KW-0732">Signal</keyword>
<dbReference type="InterPro" id="IPR046956">
    <property type="entry name" value="RLP23-like"/>
</dbReference>
<proteinExistence type="predicted"/>
<evidence type="ECO:0000313" key="7">
    <source>
        <dbReference type="EMBL" id="KAJ0963821.1"/>
    </source>
</evidence>
<dbReference type="InterPro" id="IPR001611">
    <property type="entry name" value="Leu-rich_rpt"/>
</dbReference>
<sequence length="194" mass="21328">MSYLDLSSNDLHGSISPLIDNMISLEVLKLSGNSHLEAPMLMTLGNLCKLKILGLSNVKITQKLNEFGGTFSGCIRNSLQNLNLQNTSLAGQLPTEIGNLRNLRFLNLGDNNLSGSIPKSFSQLLNLASLSLESNNLDSVLDEAFFTNLEHLNCRGGMKSKSIECIDYFSQNKGRGIWISVVASIIFLIYMKEI</sequence>
<reference evidence="7" key="1">
    <citation type="submission" date="2021-03" db="EMBL/GenBank/DDBJ databases">
        <authorList>
            <person name="Li Z."/>
            <person name="Yang C."/>
        </authorList>
    </citation>
    <scope>NUCLEOTIDE SEQUENCE</scope>
    <source>
        <strain evidence="7">Dzin_1.0</strain>
        <tissue evidence="7">Leaf</tissue>
    </source>
</reference>
<dbReference type="EMBL" id="JAGGNH010000009">
    <property type="protein sequence ID" value="KAJ0963821.1"/>
    <property type="molecule type" value="Genomic_DNA"/>
</dbReference>
<dbReference type="Proteomes" id="UP001085076">
    <property type="component" value="Miscellaneous, Linkage group lg09"/>
</dbReference>
<keyword evidence="5" id="KW-0472">Membrane</keyword>
<organism evidence="7 8">
    <name type="scientific">Dioscorea zingiberensis</name>
    <dbReference type="NCBI Taxonomy" id="325984"/>
    <lineage>
        <taxon>Eukaryota</taxon>
        <taxon>Viridiplantae</taxon>
        <taxon>Streptophyta</taxon>
        <taxon>Embryophyta</taxon>
        <taxon>Tracheophyta</taxon>
        <taxon>Spermatophyta</taxon>
        <taxon>Magnoliopsida</taxon>
        <taxon>Liliopsida</taxon>
        <taxon>Dioscoreales</taxon>
        <taxon>Dioscoreaceae</taxon>
        <taxon>Dioscorea</taxon>
    </lineage>
</organism>
<dbReference type="PANTHER" id="PTHR48063:SF112">
    <property type="entry name" value="RECEPTOR LIKE PROTEIN 30-LIKE"/>
    <property type="match status" value="1"/>
</dbReference>
<evidence type="ECO:0000256" key="2">
    <source>
        <dbReference type="ARBA" id="ARBA00022692"/>
    </source>
</evidence>
<dbReference type="AlphaFoldDB" id="A0A9D5BZV0"/>
<evidence type="ECO:0000256" key="5">
    <source>
        <dbReference type="ARBA" id="ARBA00023136"/>
    </source>
</evidence>
<evidence type="ECO:0000256" key="3">
    <source>
        <dbReference type="ARBA" id="ARBA00022729"/>
    </source>
</evidence>
<keyword evidence="4" id="KW-1133">Transmembrane helix</keyword>
<evidence type="ECO:0000313" key="8">
    <source>
        <dbReference type="Proteomes" id="UP001085076"/>
    </source>
</evidence>
<keyword evidence="2" id="KW-0812">Transmembrane</keyword>
<keyword evidence="8" id="KW-1185">Reference proteome</keyword>